<evidence type="ECO:0000313" key="3">
    <source>
        <dbReference type="Proteomes" id="UP000717328"/>
    </source>
</evidence>
<comment type="caution">
    <text evidence="2">The sequence shown here is derived from an EMBL/GenBank/DDBJ whole genome shotgun (WGS) entry which is preliminary data.</text>
</comment>
<dbReference type="OrthoDB" id="2803656at2759"/>
<reference evidence="2" key="1">
    <citation type="submission" date="2021-02" db="EMBL/GenBank/DDBJ databases">
        <authorList>
            <person name="Nieuwenhuis M."/>
            <person name="Van De Peppel L.J.J."/>
        </authorList>
    </citation>
    <scope>NUCLEOTIDE SEQUENCE</scope>
    <source>
        <strain evidence="2">D49</strain>
    </source>
</reference>
<keyword evidence="3" id="KW-1185">Reference proteome</keyword>
<evidence type="ECO:0000313" key="2">
    <source>
        <dbReference type="EMBL" id="KAG5635525.1"/>
    </source>
</evidence>
<feature type="region of interest" description="Disordered" evidence="1">
    <location>
        <begin position="1"/>
        <end position="211"/>
    </location>
</feature>
<reference evidence="2" key="2">
    <citation type="submission" date="2021-10" db="EMBL/GenBank/DDBJ databases">
        <title>Phylogenomics reveals ancestral predisposition of the termite-cultivated fungus Termitomyces towards a domesticated lifestyle.</title>
        <authorList>
            <person name="Auxier B."/>
            <person name="Grum-Grzhimaylo A."/>
            <person name="Cardenas M.E."/>
            <person name="Lodge J.D."/>
            <person name="Laessoe T."/>
            <person name="Pedersen O."/>
            <person name="Smith M.E."/>
            <person name="Kuyper T.W."/>
            <person name="Franco-Molano E.A."/>
            <person name="Baroni T.J."/>
            <person name="Aanen D.K."/>
        </authorList>
    </citation>
    <scope>NUCLEOTIDE SEQUENCE</scope>
    <source>
        <strain evidence="2">D49</strain>
    </source>
</reference>
<evidence type="ECO:0000256" key="1">
    <source>
        <dbReference type="SAM" id="MobiDB-lite"/>
    </source>
</evidence>
<dbReference type="EMBL" id="JABCKI010006072">
    <property type="protein sequence ID" value="KAG5635525.1"/>
    <property type="molecule type" value="Genomic_DNA"/>
</dbReference>
<dbReference type="Proteomes" id="UP000717328">
    <property type="component" value="Unassembled WGS sequence"/>
</dbReference>
<feature type="compositionally biased region" description="Low complexity" evidence="1">
    <location>
        <begin position="186"/>
        <end position="200"/>
    </location>
</feature>
<organism evidence="2 3">
    <name type="scientific">Sphagnurus paluster</name>
    <dbReference type="NCBI Taxonomy" id="117069"/>
    <lineage>
        <taxon>Eukaryota</taxon>
        <taxon>Fungi</taxon>
        <taxon>Dikarya</taxon>
        <taxon>Basidiomycota</taxon>
        <taxon>Agaricomycotina</taxon>
        <taxon>Agaricomycetes</taxon>
        <taxon>Agaricomycetidae</taxon>
        <taxon>Agaricales</taxon>
        <taxon>Tricholomatineae</taxon>
        <taxon>Lyophyllaceae</taxon>
        <taxon>Sphagnurus</taxon>
    </lineage>
</organism>
<dbReference type="AlphaFoldDB" id="A0A9P7FQP5"/>
<feature type="region of interest" description="Disordered" evidence="1">
    <location>
        <begin position="352"/>
        <end position="371"/>
    </location>
</feature>
<proteinExistence type="predicted"/>
<name>A0A9P7FQP5_9AGAR</name>
<feature type="compositionally biased region" description="Polar residues" evidence="1">
    <location>
        <begin position="56"/>
        <end position="77"/>
    </location>
</feature>
<feature type="compositionally biased region" description="Low complexity" evidence="1">
    <location>
        <begin position="134"/>
        <end position="147"/>
    </location>
</feature>
<feature type="compositionally biased region" description="Polar residues" evidence="1">
    <location>
        <begin position="148"/>
        <end position="185"/>
    </location>
</feature>
<accession>A0A9P7FQP5</accession>
<gene>
    <name evidence="2" type="ORF">H0H81_010968</name>
</gene>
<feature type="compositionally biased region" description="Low complexity" evidence="1">
    <location>
        <begin position="82"/>
        <end position="108"/>
    </location>
</feature>
<sequence length="422" mass="44675">MAPNPPPTRGRSDQTKPIVAGGAATTRPKQAIAKTAASRVTPATTDPKVKKPPLATSASSIAKTSPTQSELSASNAKPPTPVSNTSITTNPPSSTKGSSTTSAAAPKTLRVNKEPAVSSVKKPGPSTSDATAKTPSSTQPRSPSPTSAVQTSPVLDLSASKSEVESTNLLKVEQFSSLTSNTEYQSTKPELSSSSTSVPPQQEPPATTSDPLQVAAQLYPWLYMTSTLDACFETAEETAKKDLAARTEELAAEETEISDQRTRFQAERKADFYDELASDDFAQTAPNIMQTFLAHGDTCERVEAEALRLAVHGAQEPDEDAPLEIYRTMLDSLEELHEEAVQLEGAILRLTETSTGTAASEDTEGKGDNETQSARAQIVGVFAACLPVLRARISNITMAQDLIDGAQENLSISLRMESLGLE</sequence>
<protein>
    <submittedName>
        <fullName evidence="2">Uncharacterized protein</fullName>
    </submittedName>
</protein>